<reference evidence="1 2" key="1">
    <citation type="submission" date="2013-09" db="EMBL/GenBank/DDBJ databases">
        <title>Corchorus capsularis genome sequencing.</title>
        <authorList>
            <person name="Alam M."/>
            <person name="Haque M.S."/>
            <person name="Islam M.S."/>
            <person name="Emdad E.M."/>
            <person name="Islam M.M."/>
            <person name="Ahmed B."/>
            <person name="Halim A."/>
            <person name="Hossen Q.M.M."/>
            <person name="Hossain M.Z."/>
            <person name="Ahmed R."/>
            <person name="Khan M.M."/>
            <person name="Islam R."/>
            <person name="Rashid M.M."/>
            <person name="Khan S.A."/>
            <person name="Rahman M.S."/>
            <person name="Alam M."/>
        </authorList>
    </citation>
    <scope>NUCLEOTIDE SEQUENCE [LARGE SCALE GENOMIC DNA]</scope>
    <source>
        <strain evidence="2">cv. CVL-1</strain>
        <tissue evidence="1">Whole seedling</tissue>
    </source>
</reference>
<feature type="non-terminal residue" evidence="1">
    <location>
        <position position="22"/>
    </location>
</feature>
<evidence type="ECO:0000313" key="1">
    <source>
        <dbReference type="EMBL" id="OMP11491.1"/>
    </source>
</evidence>
<dbReference type="AlphaFoldDB" id="A0A1R3KWL9"/>
<proteinExistence type="predicted"/>
<dbReference type="EMBL" id="AWWV01001235">
    <property type="protein sequence ID" value="OMP11491.1"/>
    <property type="molecule type" value="Genomic_DNA"/>
</dbReference>
<dbReference type="Proteomes" id="UP000188268">
    <property type="component" value="Unassembled WGS sequence"/>
</dbReference>
<sequence length="22" mass="2485">MEQSVIGQAQQKFGLDIYVDSQ</sequence>
<evidence type="ECO:0000313" key="2">
    <source>
        <dbReference type="Proteomes" id="UP000188268"/>
    </source>
</evidence>
<accession>A0A1R3KWL9</accession>
<protein>
    <submittedName>
        <fullName evidence="1">Uncharacterized protein</fullName>
    </submittedName>
</protein>
<name>A0A1R3KWL9_COCAP</name>
<organism evidence="1 2">
    <name type="scientific">Corchorus capsularis</name>
    <name type="common">Jute</name>
    <dbReference type="NCBI Taxonomy" id="210143"/>
    <lineage>
        <taxon>Eukaryota</taxon>
        <taxon>Viridiplantae</taxon>
        <taxon>Streptophyta</taxon>
        <taxon>Embryophyta</taxon>
        <taxon>Tracheophyta</taxon>
        <taxon>Spermatophyta</taxon>
        <taxon>Magnoliopsida</taxon>
        <taxon>eudicotyledons</taxon>
        <taxon>Gunneridae</taxon>
        <taxon>Pentapetalae</taxon>
        <taxon>rosids</taxon>
        <taxon>malvids</taxon>
        <taxon>Malvales</taxon>
        <taxon>Malvaceae</taxon>
        <taxon>Grewioideae</taxon>
        <taxon>Apeibeae</taxon>
        <taxon>Corchorus</taxon>
    </lineage>
</organism>
<dbReference type="Gramene" id="OMP11491">
    <property type="protein sequence ID" value="OMP11491"/>
    <property type="gene ID" value="CCACVL1_00491"/>
</dbReference>
<comment type="caution">
    <text evidence="1">The sequence shown here is derived from an EMBL/GenBank/DDBJ whole genome shotgun (WGS) entry which is preliminary data.</text>
</comment>
<keyword evidence="2" id="KW-1185">Reference proteome</keyword>
<gene>
    <name evidence="1" type="ORF">CCACVL1_00491</name>
</gene>